<name>A0AAU4K1W4_9NOCA</name>
<dbReference type="RefSeq" id="WP_328857430.1">
    <property type="nucleotide sequence ID" value="NZ_CP108021.1"/>
</dbReference>
<dbReference type="Gene3D" id="3.10.450.50">
    <property type="match status" value="1"/>
</dbReference>
<dbReference type="Pfam" id="PF07858">
    <property type="entry name" value="LEH"/>
    <property type="match status" value="1"/>
</dbReference>
<evidence type="ECO:0000259" key="1">
    <source>
        <dbReference type="Pfam" id="PF07858"/>
    </source>
</evidence>
<gene>
    <name evidence="2" type="ORF">OG579_20350</name>
</gene>
<dbReference type="Proteomes" id="UP001432128">
    <property type="component" value="Chromosome"/>
</dbReference>
<feature type="domain" description="Limonene-1,2-epoxide hydrolase" evidence="1">
    <location>
        <begin position="19"/>
        <end position="142"/>
    </location>
</feature>
<evidence type="ECO:0000313" key="3">
    <source>
        <dbReference type="Proteomes" id="UP001432128"/>
    </source>
</evidence>
<dbReference type="AlphaFoldDB" id="A0AAU4K1W4"/>
<dbReference type="InterPro" id="IPR032710">
    <property type="entry name" value="NTF2-like_dom_sf"/>
</dbReference>
<accession>A0AAU4K1W4</accession>
<reference evidence="2 3" key="1">
    <citation type="submission" date="2022-10" db="EMBL/GenBank/DDBJ databases">
        <title>The complete genomes of actinobacterial strains from the NBC collection.</title>
        <authorList>
            <person name="Joergensen T.S."/>
            <person name="Alvarez Arevalo M."/>
            <person name="Sterndorff E.B."/>
            <person name="Faurdal D."/>
            <person name="Vuksanovic O."/>
            <person name="Mourched A.-S."/>
            <person name="Charusanti P."/>
            <person name="Shaw S."/>
            <person name="Blin K."/>
            <person name="Weber T."/>
        </authorList>
    </citation>
    <scope>NUCLEOTIDE SEQUENCE [LARGE SCALE GENOMIC DNA]</scope>
    <source>
        <strain evidence="2 3">NBC_00319</strain>
    </source>
</reference>
<dbReference type="SUPFAM" id="SSF54427">
    <property type="entry name" value="NTF2-like"/>
    <property type="match status" value="1"/>
</dbReference>
<protein>
    <recommendedName>
        <fullName evidence="1">Limonene-1,2-epoxide hydrolase domain-containing protein</fullName>
    </recommendedName>
</protein>
<evidence type="ECO:0000313" key="2">
    <source>
        <dbReference type="EMBL" id="WUM20009.1"/>
    </source>
</evidence>
<organism evidence="2 3">
    <name type="scientific">Williamsia herbipolensis</name>
    <dbReference type="NCBI Taxonomy" id="1603258"/>
    <lineage>
        <taxon>Bacteria</taxon>
        <taxon>Bacillati</taxon>
        <taxon>Actinomycetota</taxon>
        <taxon>Actinomycetes</taxon>
        <taxon>Mycobacteriales</taxon>
        <taxon>Nocardiaceae</taxon>
        <taxon>Williamsia</taxon>
    </lineage>
</organism>
<dbReference type="KEGG" id="whr:OG579_20350"/>
<keyword evidence="3" id="KW-1185">Reference proteome</keyword>
<proteinExistence type="predicted"/>
<sequence length="159" mass="17604">MSVSAHHCLLWSAEDVAVRFLESLAVGDTEIAEHLLAPDVDYRCGVLWSRRGRSEVTRMLTRMVGTSRGFDVAIASIDLEPGGNEADGSEIDVVRTVRTDHVVMGRVRVQLSVRGRAEIRAGKIVAWHDDFDRWHLTTAVLRGMCGAVVPSMRPHLPPH</sequence>
<dbReference type="InterPro" id="IPR013100">
    <property type="entry name" value="LEH"/>
</dbReference>
<dbReference type="EMBL" id="CP108021">
    <property type="protein sequence ID" value="WUM20009.1"/>
    <property type="molecule type" value="Genomic_DNA"/>
</dbReference>